<comment type="caution">
    <text evidence="2">The sequence shown here is derived from an EMBL/GenBank/DDBJ whole genome shotgun (WGS) entry which is preliminary data.</text>
</comment>
<dbReference type="EMBL" id="VUMG01000001">
    <property type="protein sequence ID" value="MSS45206.1"/>
    <property type="molecule type" value="Genomic_DNA"/>
</dbReference>
<gene>
    <name evidence="2" type="ORF">FYJ43_03900</name>
</gene>
<name>A0A7K0J5J0_9ACTN</name>
<protein>
    <recommendedName>
        <fullName evidence="4">Lipoprotein</fullName>
    </recommendedName>
</protein>
<keyword evidence="1" id="KW-0732">Signal</keyword>
<feature type="signal peptide" evidence="1">
    <location>
        <begin position="1"/>
        <end position="35"/>
    </location>
</feature>
<proteinExistence type="predicted"/>
<evidence type="ECO:0008006" key="4">
    <source>
        <dbReference type="Google" id="ProtNLM"/>
    </source>
</evidence>
<reference evidence="2 3" key="1">
    <citation type="submission" date="2019-08" db="EMBL/GenBank/DDBJ databases">
        <title>In-depth cultivation of the pig gut microbiome towards novel bacterial diversity and tailored functional studies.</title>
        <authorList>
            <person name="Wylensek D."/>
            <person name="Hitch T.C.A."/>
            <person name="Clavel T."/>
        </authorList>
    </citation>
    <scope>NUCLEOTIDE SEQUENCE [LARGE SCALE GENOMIC DNA]</scope>
    <source>
        <strain evidence="2 3">WCA-380-WT-3A</strain>
    </source>
</reference>
<evidence type="ECO:0000313" key="3">
    <source>
        <dbReference type="Proteomes" id="UP000466104"/>
    </source>
</evidence>
<accession>A0A7K0J5J0</accession>
<dbReference type="Proteomes" id="UP000466104">
    <property type="component" value="Unassembled WGS sequence"/>
</dbReference>
<organism evidence="2 3">
    <name type="scientific">Cutibacterium porci</name>
    <dbReference type="NCBI Taxonomy" id="2605781"/>
    <lineage>
        <taxon>Bacteria</taxon>
        <taxon>Bacillati</taxon>
        <taxon>Actinomycetota</taxon>
        <taxon>Actinomycetes</taxon>
        <taxon>Propionibacteriales</taxon>
        <taxon>Propionibacteriaceae</taxon>
        <taxon>Cutibacterium</taxon>
    </lineage>
</organism>
<feature type="chain" id="PRO_5029871424" description="Lipoprotein" evidence="1">
    <location>
        <begin position="36"/>
        <end position="174"/>
    </location>
</feature>
<dbReference type="AlphaFoldDB" id="A0A7K0J5J0"/>
<dbReference type="RefSeq" id="WP_154561977.1">
    <property type="nucleotide sequence ID" value="NZ_VUMG01000001.1"/>
</dbReference>
<evidence type="ECO:0000313" key="2">
    <source>
        <dbReference type="EMBL" id="MSS45206.1"/>
    </source>
</evidence>
<keyword evidence="3" id="KW-1185">Reference proteome</keyword>
<dbReference type="PROSITE" id="PS51257">
    <property type="entry name" value="PROKAR_LIPOPROTEIN"/>
    <property type="match status" value="1"/>
</dbReference>
<sequence length="174" mass="18180">MALSRPIPIRMVAVAVTGFLGIAGLSGCASSPNTAATVGNTTVTMDSVDDAVEHCSKFINPSSEITPRQVIASTVIRGAVAQEVLNKRGVKLSNAERDQIITKNGMAALTSDQVCHTMARDFAGLVYLVNLEGAKQASADLVAVDVKTNPRLGSWDTTNMVVQGSSSLSQPFTS</sequence>
<evidence type="ECO:0000256" key="1">
    <source>
        <dbReference type="SAM" id="SignalP"/>
    </source>
</evidence>